<dbReference type="EMBL" id="CP001358">
    <property type="protein sequence ID" value="ACL50060.1"/>
    <property type="molecule type" value="Genomic_DNA"/>
</dbReference>
<gene>
    <name evidence="1" type="ordered locus">Ddes_2164</name>
</gene>
<organism evidence="1">
    <name type="scientific">Desulfovibrio desulfuricans (strain ATCC 27774 / DSM 6949 / MB)</name>
    <dbReference type="NCBI Taxonomy" id="525146"/>
    <lineage>
        <taxon>Bacteria</taxon>
        <taxon>Pseudomonadati</taxon>
        <taxon>Thermodesulfobacteriota</taxon>
        <taxon>Desulfovibrionia</taxon>
        <taxon>Desulfovibrionales</taxon>
        <taxon>Desulfovibrionaceae</taxon>
        <taxon>Desulfovibrio</taxon>
    </lineage>
</organism>
<dbReference type="KEGG" id="dds:Ddes_2164"/>
<sequence>MYFMAWMQFLVLLLVFFSEYFFEEARFISNCFGVKHHCLRMRIKMRRIWLVA</sequence>
<evidence type="ECO:0000313" key="1">
    <source>
        <dbReference type="EMBL" id="ACL50060.1"/>
    </source>
</evidence>
<dbReference type="HOGENOM" id="CLU_3079123_0_0_7"/>
<accession>B8J415</accession>
<protein>
    <submittedName>
        <fullName evidence="1">Uncharacterized protein</fullName>
    </submittedName>
</protein>
<name>B8J415_DESDA</name>
<proteinExistence type="predicted"/>
<reference evidence="1" key="1">
    <citation type="submission" date="2009-01" db="EMBL/GenBank/DDBJ databases">
        <title>Complete sequence of Desulfovibrio desulfuricans subsp. desulfuricans str. ATCC 27774.</title>
        <authorList>
            <consortium name="US DOE Joint Genome Institute"/>
            <person name="Lucas S."/>
            <person name="Copeland A."/>
            <person name="Lapidus A."/>
            <person name="Glavina del Rio T."/>
            <person name="Tice H."/>
            <person name="Bruce D."/>
            <person name="Goodwin L."/>
            <person name="Pitluck S."/>
            <person name="Sims D."/>
            <person name="Lu M."/>
            <person name="Kiss H."/>
            <person name="Meineke L."/>
            <person name="Brettin T."/>
            <person name="Detter J.C."/>
            <person name="Han C."/>
            <person name="Larimer F."/>
            <person name="Land M."/>
            <person name="Hauser L."/>
            <person name="Kyrpides N."/>
            <person name="Ovchinnikova G."/>
            <person name="Hazen T.C."/>
        </authorList>
    </citation>
    <scope>NUCLEOTIDE SEQUENCE [LARGE SCALE GENOMIC DNA]</scope>
    <source>
        <strain evidence="1">ATCC 27774</strain>
    </source>
</reference>
<dbReference type="AlphaFoldDB" id="B8J415"/>